<dbReference type="NCBIfam" id="TIGR00360">
    <property type="entry name" value="ComEC_N-term"/>
    <property type="match status" value="1"/>
</dbReference>
<dbReference type="PANTHER" id="PTHR30619">
    <property type="entry name" value="DNA INTERNALIZATION/COMPETENCE PROTEIN COMEC/REC2"/>
    <property type="match status" value="1"/>
</dbReference>
<dbReference type="InterPro" id="IPR001279">
    <property type="entry name" value="Metallo-B-lactamas"/>
</dbReference>
<evidence type="ECO:0000256" key="4">
    <source>
        <dbReference type="ARBA" id="ARBA00022989"/>
    </source>
</evidence>
<comment type="caution">
    <text evidence="8">The sequence shown here is derived from an EMBL/GenBank/DDBJ whole genome shotgun (WGS) entry which is preliminary data.</text>
</comment>
<dbReference type="SMART" id="SM00849">
    <property type="entry name" value="Lactamase_B"/>
    <property type="match status" value="1"/>
</dbReference>
<evidence type="ECO:0000313" key="8">
    <source>
        <dbReference type="EMBL" id="NSL50264.1"/>
    </source>
</evidence>
<dbReference type="InterPro" id="IPR004797">
    <property type="entry name" value="Competence_ComEC/Rec2"/>
</dbReference>
<feature type="transmembrane region" description="Helical" evidence="6">
    <location>
        <begin position="7"/>
        <end position="40"/>
    </location>
</feature>
<dbReference type="InterPro" id="IPR035681">
    <property type="entry name" value="ComA-like_MBL"/>
</dbReference>
<feature type="transmembrane region" description="Helical" evidence="6">
    <location>
        <begin position="357"/>
        <end position="377"/>
    </location>
</feature>
<feature type="transmembrane region" description="Helical" evidence="6">
    <location>
        <begin position="332"/>
        <end position="350"/>
    </location>
</feature>
<name>A0A8J8GB13_9BACI</name>
<dbReference type="CDD" id="cd07731">
    <property type="entry name" value="ComA-like_MBL-fold"/>
    <property type="match status" value="1"/>
</dbReference>
<dbReference type="PANTHER" id="PTHR30619:SF1">
    <property type="entry name" value="RECOMBINATION PROTEIN 2"/>
    <property type="match status" value="1"/>
</dbReference>
<feature type="transmembrane region" description="Helical" evidence="6">
    <location>
        <begin position="415"/>
        <end position="434"/>
    </location>
</feature>
<feature type="transmembrane region" description="Helical" evidence="6">
    <location>
        <begin position="273"/>
        <end position="295"/>
    </location>
</feature>
<reference evidence="8" key="1">
    <citation type="submission" date="2020-06" db="EMBL/GenBank/DDBJ databases">
        <title>A novel thermopfilic bacterium from Erzurum, Turkey.</title>
        <authorList>
            <person name="Adiguzel A."/>
            <person name="Ay H."/>
            <person name="Baltaci M.O."/>
        </authorList>
    </citation>
    <scope>NUCLEOTIDE SEQUENCE</scope>
    <source>
        <strain evidence="8">P2</strain>
    </source>
</reference>
<sequence length="773" mass="88906">MQGKWIYVAFSAFLGLMAALYNFHYSLVIIAILYLIWIAFNENRVSLFFVCSFWLVLCAILFLWTNERNVSHLTGEETSFKGVIKTIPTIDGDRVTFIYQLPSKEKLQVSYRIKTADEKNELSRLQVGMSCRLKGQLTIPQKARNFSAFDYQKFLFYKRIHWLFIPDTVSLSHCTPSTGYKYFLQKWRATQLSFIKDHFPEHTVGFVQALIFGEQEEMSKEVQKDFLQFGLSHLLAISGSHVVLIVAVCFYMFVRLGVRRERAFMIIFCSLPIYMILTGCSPSVVRACLAAMLVLVSQIQKFKIPPLDVASLVFLVMVLLNPYYILDIGFQLSFIVSFTLILSSQIISSYEKDWQKLVVVTVVAQFSSLPLVLYYNFEFSLLSFPLNFLFVPFLSIIILPLSLFSFIASHLFEPFGDFLISFLSILINYAVSFLEEIRYFSQFTLLTFGKPERFFVVIEYIVIIYFFKSWEMFGLRPQQMKKAVLLLLVTFSVHLFSPYFSKEGKITMIDVGQGDSILIELPFRQAVYLVDTGGQVSLSKEKWQERKKTFDVGEDILVPLLKAKGIHKIDKLILTHSDWDHIGGTKAILHHFNVKEVMLGRNEIFSMDNALLNILGDDERANRPIIQFVKKGDYWNEAGLTFYVLGPDGTEFNGNDRSIVLFTKLGGLRWLFTGDLEKEGEWKLLQAYPYLKTDVLKVGHHGSKTSTTEPFIQQIEPKIALISVGENNRFGHPHPEVIDLLKKNKVKVLRTDENGSISYKFIGNKGTFEWLLP</sequence>
<dbReference type="SUPFAM" id="SSF56281">
    <property type="entry name" value="Metallo-hydrolase/oxidoreductase"/>
    <property type="match status" value="1"/>
</dbReference>
<feature type="transmembrane region" description="Helical" evidence="6">
    <location>
        <begin position="454"/>
        <end position="471"/>
    </location>
</feature>
<keyword evidence="5 6" id="KW-0472">Membrane</keyword>
<dbReference type="NCBIfam" id="TIGR00361">
    <property type="entry name" value="ComEC_Rec2"/>
    <property type="match status" value="1"/>
</dbReference>
<dbReference type="Pfam" id="PF00753">
    <property type="entry name" value="Lactamase_B"/>
    <property type="match status" value="1"/>
</dbReference>
<evidence type="ECO:0000256" key="1">
    <source>
        <dbReference type="ARBA" id="ARBA00004651"/>
    </source>
</evidence>
<dbReference type="InterPro" id="IPR004477">
    <property type="entry name" value="ComEC_N"/>
</dbReference>
<evidence type="ECO:0000256" key="2">
    <source>
        <dbReference type="ARBA" id="ARBA00022475"/>
    </source>
</evidence>
<dbReference type="GO" id="GO:0005886">
    <property type="term" value="C:plasma membrane"/>
    <property type="evidence" value="ECO:0007669"/>
    <property type="project" value="UniProtKB-SubCell"/>
</dbReference>
<keyword evidence="2" id="KW-1003">Cell membrane</keyword>
<dbReference type="RefSeq" id="WP_173729464.1">
    <property type="nucleotide sequence ID" value="NZ_JABTTE010000001.1"/>
</dbReference>
<evidence type="ECO:0000256" key="5">
    <source>
        <dbReference type="ARBA" id="ARBA00023136"/>
    </source>
</evidence>
<comment type="subcellular location">
    <subcellularLocation>
        <location evidence="1">Cell membrane</location>
        <topology evidence="1">Multi-pass membrane protein</topology>
    </subcellularLocation>
</comment>
<evidence type="ECO:0000256" key="3">
    <source>
        <dbReference type="ARBA" id="ARBA00022692"/>
    </source>
</evidence>
<keyword evidence="4 6" id="KW-1133">Transmembrane helix</keyword>
<keyword evidence="3 6" id="KW-0812">Transmembrane</keyword>
<feature type="transmembrane region" description="Helical" evidence="6">
    <location>
        <begin position="389"/>
        <end position="408"/>
    </location>
</feature>
<dbReference type="Pfam" id="PF13567">
    <property type="entry name" value="DUF4131"/>
    <property type="match status" value="1"/>
</dbReference>
<gene>
    <name evidence="8" type="ORF">HR057_00620</name>
</gene>
<dbReference type="EMBL" id="JABTTE010000001">
    <property type="protein sequence ID" value="NSL50264.1"/>
    <property type="molecule type" value="Genomic_DNA"/>
</dbReference>
<dbReference type="GO" id="GO:0030420">
    <property type="term" value="P:establishment of competence for transformation"/>
    <property type="evidence" value="ECO:0007669"/>
    <property type="project" value="InterPro"/>
</dbReference>
<dbReference type="AlphaFoldDB" id="A0A8J8GB13"/>
<feature type="transmembrane region" description="Helical" evidence="6">
    <location>
        <begin position="307"/>
        <end position="326"/>
    </location>
</feature>
<feature type="transmembrane region" description="Helical" evidence="6">
    <location>
        <begin position="46"/>
        <end position="64"/>
    </location>
</feature>
<dbReference type="InterPro" id="IPR036866">
    <property type="entry name" value="RibonucZ/Hydroxyglut_hydro"/>
</dbReference>
<evidence type="ECO:0000259" key="7">
    <source>
        <dbReference type="SMART" id="SM00849"/>
    </source>
</evidence>
<feature type="transmembrane region" description="Helical" evidence="6">
    <location>
        <begin position="234"/>
        <end position="253"/>
    </location>
</feature>
<feature type="domain" description="Metallo-beta-lactamase" evidence="7">
    <location>
        <begin position="513"/>
        <end position="726"/>
    </location>
</feature>
<protein>
    <submittedName>
        <fullName evidence="8">DNA internalization-related competence protein ComEC/Rec2</fullName>
    </submittedName>
</protein>
<accession>A0A8J8GB13</accession>
<keyword evidence="9" id="KW-1185">Reference proteome</keyword>
<dbReference type="Proteomes" id="UP000625804">
    <property type="component" value="Unassembled WGS sequence"/>
</dbReference>
<evidence type="ECO:0000313" key="9">
    <source>
        <dbReference type="Proteomes" id="UP000625804"/>
    </source>
</evidence>
<dbReference type="InterPro" id="IPR052159">
    <property type="entry name" value="Competence_DNA_uptake"/>
</dbReference>
<dbReference type="Pfam" id="PF03772">
    <property type="entry name" value="Competence"/>
    <property type="match status" value="1"/>
</dbReference>
<dbReference type="InterPro" id="IPR025405">
    <property type="entry name" value="DUF4131"/>
</dbReference>
<proteinExistence type="predicted"/>
<organism evidence="8 9">
    <name type="scientific">Calidifontibacillus erzurumensis</name>
    <dbReference type="NCBI Taxonomy" id="2741433"/>
    <lineage>
        <taxon>Bacteria</taxon>
        <taxon>Bacillati</taxon>
        <taxon>Bacillota</taxon>
        <taxon>Bacilli</taxon>
        <taxon>Bacillales</taxon>
        <taxon>Bacillaceae</taxon>
        <taxon>Calidifontibacillus/Schinkia group</taxon>
        <taxon>Calidifontibacillus</taxon>
    </lineage>
</organism>
<evidence type="ECO:0000256" key="6">
    <source>
        <dbReference type="SAM" id="Phobius"/>
    </source>
</evidence>
<dbReference type="Gene3D" id="3.60.15.10">
    <property type="entry name" value="Ribonuclease Z/Hydroxyacylglutathione hydrolase-like"/>
    <property type="match status" value="1"/>
</dbReference>